<dbReference type="EMBL" id="CP059246">
    <property type="protein sequence ID" value="QLL30261.1"/>
    <property type="molecule type" value="Genomic_DNA"/>
</dbReference>
<evidence type="ECO:0000256" key="1">
    <source>
        <dbReference type="SAM" id="Coils"/>
    </source>
</evidence>
<dbReference type="AlphaFoldDB" id="A0A7G3Z9S5"/>
<accession>A0A7G3Z9S5</accession>
<dbReference type="RefSeq" id="XP_037136936.1">
    <property type="nucleotide sequence ID" value="XM_037281041.1"/>
</dbReference>
<evidence type="ECO:0000313" key="4">
    <source>
        <dbReference type="Proteomes" id="UP000515788"/>
    </source>
</evidence>
<keyword evidence="1" id="KW-0175">Coiled coil</keyword>
<gene>
    <name evidence="3" type="ORF">HG536_0A00780</name>
</gene>
<evidence type="ECO:0000256" key="2">
    <source>
        <dbReference type="SAM" id="MobiDB-lite"/>
    </source>
</evidence>
<evidence type="ECO:0008006" key="5">
    <source>
        <dbReference type="Google" id="ProtNLM"/>
    </source>
</evidence>
<dbReference type="GeneID" id="59323358"/>
<name>A0A7G3Z9S5_9SACH</name>
<dbReference type="KEGG" id="tgb:HG536_0A00780"/>
<feature type="coiled-coil region" evidence="1">
    <location>
        <begin position="93"/>
        <end position="120"/>
    </location>
</feature>
<sequence>MLGAGRWDISKFWSEDYITGITAFIAQVNDDIVCIEREERFYRWFIDDWASVLIQGLGRKAHDTDLLEHEALCHLLANFKRSLDVEQLDIACLRPLQSMLKQAKRRRDEMEKLLRRLYSDYSRYFKAMREALDMYNRKAALSVMEEAKECNVDKFPIELDECLKFNSEIALGQFLEKVKQSMPRQKKGFMNYLGMEGNSSFQGKQLMDAIKKNSEKLDTSPYNLDRLGQKLLDLNLLREDALAVTSRRLFDQEAYYRWIETANDPSGRNSISGWVKGFSATAVGDLPLEPLKTRYFETCCKLELSRFELEKAIYENFENYSHFATLEIDRTLRKNRQIFNKLYGHDKGEAAVPHSPFLCYLRSSRAPIIKWEPAQDSLTQRTLMLGRDEIDDDALRAISLILTHVQGFADEADLRKRVSKAWRAGSAVEMQRAINLKIELIKTFRDTPDATNLKSVEALIRANRHAVANDWTGLIKLWLLELPNSLIPPRCIETISKHHDDSWLAGMPANNLLVLAEMCQHFRWLGQEFAAFQGPISHYFMRRVDCIHDFPGDCRKLEPWLAAFLTASDSPERLQQASKDNNSRATTPASPSPPAIQVLEPEPTMTPPPADPDHSFKPRPFRTASAASSAPGSPLPSRDSRRISGLVIEAPESN</sequence>
<dbReference type="SUPFAM" id="SSF48350">
    <property type="entry name" value="GTPase activation domain, GAP"/>
    <property type="match status" value="1"/>
</dbReference>
<keyword evidence="4" id="KW-1185">Reference proteome</keyword>
<reference evidence="3 4" key="1">
    <citation type="submission" date="2020-06" db="EMBL/GenBank/DDBJ databases">
        <title>The yeast mating-type switching endonuclease HO is a domesticated member of an unorthodox homing genetic element family.</title>
        <authorList>
            <person name="Coughlan A.Y."/>
            <person name="Lombardi L."/>
            <person name="Braun-Galleani S."/>
            <person name="Martos A.R."/>
            <person name="Galeote V."/>
            <person name="Bigey F."/>
            <person name="Dequin S."/>
            <person name="Byrne K.P."/>
            <person name="Wolfe K.H."/>
        </authorList>
    </citation>
    <scope>NUCLEOTIDE SEQUENCE [LARGE SCALE GENOMIC DNA]</scope>
    <source>
        <strain evidence="3 4">CBS764</strain>
    </source>
</reference>
<dbReference type="OrthoDB" id="2155291at2759"/>
<feature type="compositionally biased region" description="Polar residues" evidence="2">
    <location>
        <begin position="571"/>
        <end position="584"/>
    </location>
</feature>
<feature type="region of interest" description="Disordered" evidence="2">
    <location>
        <begin position="571"/>
        <end position="654"/>
    </location>
</feature>
<protein>
    <recommendedName>
        <fullName evidence="5">Rho-GAP domain-containing protein</fullName>
    </recommendedName>
</protein>
<evidence type="ECO:0000313" key="3">
    <source>
        <dbReference type="EMBL" id="QLL30261.1"/>
    </source>
</evidence>
<dbReference type="InterPro" id="IPR008936">
    <property type="entry name" value="Rho_GTPase_activation_prot"/>
</dbReference>
<feature type="compositionally biased region" description="Low complexity" evidence="2">
    <location>
        <begin position="624"/>
        <end position="637"/>
    </location>
</feature>
<proteinExistence type="predicted"/>
<organism evidence="3 4">
    <name type="scientific">Torulaspora globosa</name>
    <dbReference type="NCBI Taxonomy" id="48254"/>
    <lineage>
        <taxon>Eukaryota</taxon>
        <taxon>Fungi</taxon>
        <taxon>Dikarya</taxon>
        <taxon>Ascomycota</taxon>
        <taxon>Saccharomycotina</taxon>
        <taxon>Saccharomycetes</taxon>
        <taxon>Saccharomycetales</taxon>
        <taxon>Saccharomycetaceae</taxon>
        <taxon>Torulaspora</taxon>
    </lineage>
</organism>
<dbReference type="Proteomes" id="UP000515788">
    <property type="component" value="Chromosome 1"/>
</dbReference>